<dbReference type="Proteomes" id="UP000194139">
    <property type="component" value="Chromosome"/>
</dbReference>
<dbReference type="RefSeq" id="WP_086071367.1">
    <property type="nucleotide sequence ID" value="NZ_CP021109.1"/>
</dbReference>
<dbReference type="EMBL" id="CP021109">
    <property type="protein sequence ID" value="ARP85149.1"/>
    <property type="molecule type" value="Genomic_DNA"/>
</dbReference>
<keyword evidence="6" id="KW-1185">Reference proteome</keyword>
<evidence type="ECO:0000256" key="4">
    <source>
        <dbReference type="SAM" id="MobiDB-lite"/>
    </source>
</evidence>
<dbReference type="Gene3D" id="3.40.190.10">
    <property type="entry name" value="Periplasmic binding protein-like II"/>
    <property type="match status" value="2"/>
</dbReference>
<comment type="subcellular location">
    <subcellularLocation>
        <location evidence="1">Periplasm</location>
    </subcellularLocation>
</comment>
<protein>
    <submittedName>
        <fullName evidence="5">ABC transporter substrate-binding protein</fullName>
    </submittedName>
</protein>
<comment type="similarity">
    <text evidence="2">Belongs to the bacterial solute-binding protein SsuA/TauA family.</text>
</comment>
<dbReference type="Pfam" id="PF12974">
    <property type="entry name" value="Phosphonate-bd"/>
    <property type="match status" value="1"/>
</dbReference>
<evidence type="ECO:0000256" key="2">
    <source>
        <dbReference type="ARBA" id="ARBA00010742"/>
    </source>
</evidence>
<evidence type="ECO:0000313" key="5">
    <source>
        <dbReference type="EMBL" id="ARP85149.1"/>
    </source>
</evidence>
<dbReference type="PANTHER" id="PTHR30024">
    <property type="entry name" value="ALIPHATIC SULFONATES-BINDING PROTEIN-RELATED"/>
    <property type="match status" value="1"/>
</dbReference>
<evidence type="ECO:0000313" key="6">
    <source>
        <dbReference type="Proteomes" id="UP000194139"/>
    </source>
</evidence>
<name>A0A1W6YW69_9BORD</name>
<keyword evidence="3" id="KW-0732">Signal</keyword>
<gene>
    <name evidence="5" type="ORF">CAL13_02145</name>
</gene>
<sequence>MRWLLTSLSFCGPAGWPARRIPKRRGRGLATLAAIGLVFAQAIAPCAARAADVPATSGADDSTLAARLARAVPRGTRLIVAEQAGEGSVPWKLSGVGADAPYAVTFATFNGGPAVLEALVSGAVDVGYIGEAPLPIAVGAGVKDLVAIAITANPGSPANTYLVIQPESGIRKVEDLRGRTVAYPAGTGRHMILASILHDHGLDLRKDVKGVQVAGSEVAPTFSSRAVDAAIVLGHQYFRLGSPPVLANGAGHNWGLNPIVARKSALDDPAKSAAIADFLRRAVAMYNWQAKHPDDWITANYVKQRGMTFEQGKLLLKEEGMGTYYPIDAELTEVFQQIADGLVETGALRTKVDIRPYVDGRYNAIVQAQNRIDDAIPRPLVNDGQLDDGSRKPDSQPFVLK</sequence>
<dbReference type="PANTHER" id="PTHR30024:SF47">
    <property type="entry name" value="TAURINE-BINDING PERIPLASMIC PROTEIN"/>
    <property type="match status" value="1"/>
</dbReference>
<proteinExistence type="inferred from homology"/>
<dbReference type="SUPFAM" id="SSF53850">
    <property type="entry name" value="Periplasmic binding protein-like II"/>
    <property type="match status" value="1"/>
</dbReference>
<dbReference type="GO" id="GO:0042597">
    <property type="term" value="C:periplasmic space"/>
    <property type="evidence" value="ECO:0007669"/>
    <property type="project" value="UniProtKB-SubCell"/>
</dbReference>
<dbReference type="AlphaFoldDB" id="A0A1W6YW69"/>
<feature type="region of interest" description="Disordered" evidence="4">
    <location>
        <begin position="377"/>
        <end position="401"/>
    </location>
</feature>
<evidence type="ECO:0000256" key="3">
    <source>
        <dbReference type="ARBA" id="ARBA00022729"/>
    </source>
</evidence>
<accession>A0A1W6YW69</accession>
<organism evidence="5 6">
    <name type="scientific">Bordetella genomosp. 9</name>
    <dbReference type="NCBI Taxonomy" id="1416803"/>
    <lineage>
        <taxon>Bacteria</taxon>
        <taxon>Pseudomonadati</taxon>
        <taxon>Pseudomonadota</taxon>
        <taxon>Betaproteobacteria</taxon>
        <taxon>Burkholderiales</taxon>
        <taxon>Alcaligenaceae</taxon>
        <taxon>Bordetella</taxon>
    </lineage>
</organism>
<reference evidence="5 6" key="1">
    <citation type="submission" date="2017-05" db="EMBL/GenBank/DDBJ databases">
        <title>Complete and WGS of Bordetella genogroups.</title>
        <authorList>
            <person name="Spilker T."/>
            <person name="LiPuma J."/>
        </authorList>
    </citation>
    <scope>NUCLEOTIDE SEQUENCE [LARGE SCALE GENOMIC DNA]</scope>
    <source>
        <strain evidence="5 6">AU17164</strain>
    </source>
</reference>
<evidence type="ECO:0000256" key="1">
    <source>
        <dbReference type="ARBA" id="ARBA00004418"/>
    </source>
</evidence>